<keyword evidence="2" id="KW-1185">Reference proteome</keyword>
<protein>
    <submittedName>
        <fullName evidence="3">DNA polymerase III subunit gamma/tau</fullName>
    </submittedName>
</protein>
<sequence>SAISRSLINDALELQASGYVIPPENIQQSTSYYAANLSDAQRIQRELSNLSLGDQQRVSTTLDYINGQVTEEGFAESIALIDNVFGPTVALNPANRTNVSESISQIASTSTAAEATDRSVTPSPVSLPSISTPPAATVPASKPNDTPKADEKPSEPPATSAGNDSFKKAFQQWRRIYDDTPEHIVAEVLTPALTKSSLANYKPVIHAGARPETDPLEELERQQANPPAPQEDSLYISDDDEESYAEDGYDEEENIDAYDTEDAEDYDYEDPDDDVY</sequence>
<feature type="compositionally biased region" description="Acidic residues" evidence="1">
    <location>
        <begin position="237"/>
        <end position="276"/>
    </location>
</feature>
<dbReference type="WBParaSite" id="Pan_g99.t1">
    <property type="protein sequence ID" value="Pan_g99.t1"/>
    <property type="gene ID" value="Pan_g99"/>
</dbReference>
<feature type="compositionally biased region" description="Basic and acidic residues" evidence="1">
    <location>
        <begin position="145"/>
        <end position="154"/>
    </location>
</feature>
<feature type="region of interest" description="Disordered" evidence="1">
    <location>
        <begin position="109"/>
        <end position="166"/>
    </location>
</feature>
<feature type="region of interest" description="Disordered" evidence="1">
    <location>
        <begin position="204"/>
        <end position="276"/>
    </location>
</feature>
<feature type="compositionally biased region" description="Basic and acidic residues" evidence="1">
    <location>
        <begin position="209"/>
        <end position="221"/>
    </location>
</feature>
<proteinExistence type="predicted"/>
<reference evidence="3" key="2">
    <citation type="submission" date="2020-10" db="UniProtKB">
        <authorList>
            <consortium name="WormBaseParasite"/>
        </authorList>
    </citation>
    <scope>IDENTIFICATION</scope>
</reference>
<organism evidence="2 3">
    <name type="scientific">Panagrellus redivivus</name>
    <name type="common">Microworm</name>
    <dbReference type="NCBI Taxonomy" id="6233"/>
    <lineage>
        <taxon>Eukaryota</taxon>
        <taxon>Metazoa</taxon>
        <taxon>Ecdysozoa</taxon>
        <taxon>Nematoda</taxon>
        <taxon>Chromadorea</taxon>
        <taxon>Rhabditida</taxon>
        <taxon>Tylenchina</taxon>
        <taxon>Panagrolaimomorpha</taxon>
        <taxon>Panagrolaimoidea</taxon>
        <taxon>Panagrolaimidae</taxon>
        <taxon>Panagrellus</taxon>
    </lineage>
</organism>
<reference evidence="2" key="1">
    <citation type="journal article" date="2013" name="Genetics">
        <title>The draft genome and transcriptome of Panagrellus redivivus are shaped by the harsh demands of a free-living lifestyle.</title>
        <authorList>
            <person name="Srinivasan J."/>
            <person name="Dillman A.R."/>
            <person name="Macchietto M.G."/>
            <person name="Heikkinen L."/>
            <person name="Lakso M."/>
            <person name="Fracchia K.M."/>
            <person name="Antoshechkin I."/>
            <person name="Mortazavi A."/>
            <person name="Wong G."/>
            <person name="Sternberg P.W."/>
        </authorList>
    </citation>
    <scope>NUCLEOTIDE SEQUENCE [LARGE SCALE GENOMIC DNA]</scope>
    <source>
        <strain evidence="2">MT8872</strain>
    </source>
</reference>
<dbReference type="AlphaFoldDB" id="A0A7E4WE54"/>
<dbReference type="Proteomes" id="UP000492821">
    <property type="component" value="Unassembled WGS sequence"/>
</dbReference>
<feature type="compositionally biased region" description="Polar residues" evidence="1">
    <location>
        <begin position="118"/>
        <end position="134"/>
    </location>
</feature>
<evidence type="ECO:0000313" key="2">
    <source>
        <dbReference type="Proteomes" id="UP000492821"/>
    </source>
</evidence>
<accession>A0A7E4WE54</accession>
<evidence type="ECO:0000313" key="3">
    <source>
        <dbReference type="WBParaSite" id="Pan_g99.t1"/>
    </source>
</evidence>
<evidence type="ECO:0000256" key="1">
    <source>
        <dbReference type="SAM" id="MobiDB-lite"/>
    </source>
</evidence>
<name>A0A7E4WE54_PANRE</name>